<comment type="caution">
    <text evidence="14">The sequence shown here is derived from an EMBL/GenBank/DDBJ whole genome shotgun (WGS) entry which is preliminary data.</text>
</comment>
<comment type="catalytic activity">
    <reaction evidence="11">
        <text>apo-[peptidyl-carrier protein] + CoA = holo-[peptidyl-carrier protein] + adenosine 3',5'-bisphosphate + H(+)</text>
        <dbReference type="Rhea" id="RHEA:46228"/>
        <dbReference type="Rhea" id="RHEA-COMP:11479"/>
        <dbReference type="Rhea" id="RHEA-COMP:11480"/>
        <dbReference type="ChEBI" id="CHEBI:15378"/>
        <dbReference type="ChEBI" id="CHEBI:29999"/>
        <dbReference type="ChEBI" id="CHEBI:57287"/>
        <dbReference type="ChEBI" id="CHEBI:58343"/>
        <dbReference type="ChEBI" id="CHEBI:64479"/>
    </reaction>
</comment>
<evidence type="ECO:0000256" key="10">
    <source>
        <dbReference type="ARBA" id="ARBA00049176"/>
    </source>
</evidence>
<comment type="function">
    <text evidence="1">Involved in the biosynthesis of the siderophore enterobactin (enterochelin), which is a macrocyclic trimeric lactone of N-(2,3-dihydroxybenzoyl)-serine. The serine trilactone serves as a scaffolding for the three catechol functionalities that provide hexadentate coordination for the tightly ligated iron(2+) atoms. Plays an essential role in the assembly of the enterobactin by catalyzing the transfer of the 4'-phosphopantetheine (Ppant) moiety from coenzyme A to the apo-domains of both EntB (ArCP domain) and EntF (PCP domain) to yield their holo-forms which make them competent for the activation of 2,3-dihydroxybenzoate (DHB) and L-serine, respectively.</text>
</comment>
<sequence>MEIGRFLQTVGLDELSPPAPLAILGARFALSRFDKKLFADYGIYQPDNISQAVEKRQAEYFAGRYLAARAFARFGLDNVTLRSNNKRGPVWPKGFVGSISHTDDFACCALARAEHYLALGIDAQAWISEESAPRLSRRILSPGEKTLLTESDVPLAEGLSLVFSAKESIYKAFHPHVQRFFGYREAELTALDCTTRQLHFTLSHQLQRHPACPHTVKVDYCLLDDGVLTAVMLRR</sequence>
<evidence type="ECO:0000313" key="15">
    <source>
        <dbReference type="Proteomes" id="UP000765845"/>
    </source>
</evidence>
<dbReference type="Gene3D" id="3.90.470.20">
    <property type="entry name" value="4'-phosphopantetheinyl transferase domain"/>
    <property type="match status" value="1"/>
</dbReference>
<dbReference type="PRINTS" id="PR01399">
    <property type="entry name" value="ENTSNTHTASED"/>
</dbReference>
<dbReference type="InterPro" id="IPR041354">
    <property type="entry name" value="4PPT_N"/>
</dbReference>
<evidence type="ECO:0000256" key="6">
    <source>
        <dbReference type="ARBA" id="ARBA00022679"/>
    </source>
</evidence>
<dbReference type="InterPro" id="IPR037143">
    <property type="entry name" value="4-PPantetheinyl_Trfase_dom_sf"/>
</dbReference>
<organism evidence="14 15">
    <name type="scientific">Spongiibacter thalassae</name>
    <dbReference type="NCBI Taxonomy" id="2721624"/>
    <lineage>
        <taxon>Bacteria</taxon>
        <taxon>Pseudomonadati</taxon>
        <taxon>Pseudomonadota</taxon>
        <taxon>Gammaproteobacteria</taxon>
        <taxon>Cellvibrionales</taxon>
        <taxon>Spongiibacteraceae</taxon>
        <taxon>Spongiibacter</taxon>
    </lineage>
</organism>
<evidence type="ECO:0000256" key="4">
    <source>
        <dbReference type="ARBA" id="ARBA00011503"/>
    </source>
</evidence>
<accession>A0ABX1GJF5</accession>
<dbReference type="InterPro" id="IPR008278">
    <property type="entry name" value="4-PPantetheinyl_Trfase_dom"/>
</dbReference>
<dbReference type="SUPFAM" id="SSF56214">
    <property type="entry name" value="4'-phosphopantetheinyl transferase"/>
    <property type="match status" value="1"/>
</dbReference>
<keyword evidence="6 14" id="KW-0808">Transferase</keyword>
<comment type="catalytic activity">
    <reaction evidence="10">
        <text>apo-[aryl-carrier protein] + CoA = holo-[aryl-carrier protein] + adenosine 3',5'-bisphosphate + H(+)</text>
        <dbReference type="Rhea" id="RHEA:48404"/>
        <dbReference type="Rhea" id="RHEA-COMP:15903"/>
        <dbReference type="Rhea" id="RHEA-COMP:17557"/>
        <dbReference type="ChEBI" id="CHEBI:15378"/>
        <dbReference type="ChEBI" id="CHEBI:29999"/>
        <dbReference type="ChEBI" id="CHEBI:57287"/>
        <dbReference type="ChEBI" id="CHEBI:58343"/>
        <dbReference type="ChEBI" id="CHEBI:64479"/>
    </reaction>
</comment>
<protein>
    <recommendedName>
        <fullName evidence="5">Enterobactin synthase component D</fullName>
    </recommendedName>
    <alternativeName>
        <fullName evidence="8">4'-phosphopantetheinyl transferase EntD</fullName>
    </alternativeName>
    <alternativeName>
        <fullName evidence="9">Enterochelin synthase D</fullName>
    </alternativeName>
</protein>
<dbReference type="RefSeq" id="WP_168451063.1">
    <property type="nucleotide sequence ID" value="NZ_JAAWWK010000005.1"/>
</dbReference>
<evidence type="ECO:0000256" key="2">
    <source>
        <dbReference type="ARBA" id="ARBA00004993"/>
    </source>
</evidence>
<evidence type="ECO:0000256" key="9">
    <source>
        <dbReference type="ARBA" id="ARBA00031996"/>
    </source>
</evidence>
<dbReference type="EMBL" id="JAAWWK010000005">
    <property type="protein sequence ID" value="NKI18528.1"/>
    <property type="molecule type" value="Genomic_DNA"/>
</dbReference>
<evidence type="ECO:0000259" key="12">
    <source>
        <dbReference type="Pfam" id="PF01648"/>
    </source>
</evidence>
<dbReference type="Pfam" id="PF01648">
    <property type="entry name" value="ACPS"/>
    <property type="match status" value="1"/>
</dbReference>
<evidence type="ECO:0000313" key="14">
    <source>
        <dbReference type="EMBL" id="NKI18528.1"/>
    </source>
</evidence>
<comment type="pathway">
    <text evidence="2">Siderophore biosynthesis; enterobactin biosynthesis.</text>
</comment>
<dbReference type="Proteomes" id="UP000765845">
    <property type="component" value="Unassembled WGS sequence"/>
</dbReference>
<evidence type="ECO:0000256" key="5">
    <source>
        <dbReference type="ARBA" id="ARBA00019087"/>
    </source>
</evidence>
<evidence type="ECO:0000256" key="1">
    <source>
        <dbReference type="ARBA" id="ARBA00003937"/>
    </source>
</evidence>
<evidence type="ECO:0000256" key="3">
    <source>
        <dbReference type="ARBA" id="ARBA00008342"/>
    </source>
</evidence>
<evidence type="ECO:0000256" key="7">
    <source>
        <dbReference type="ARBA" id="ARBA00023191"/>
    </source>
</evidence>
<dbReference type="InterPro" id="IPR003542">
    <property type="entry name" value="Enbac_synth_compD-like"/>
</dbReference>
<dbReference type="Pfam" id="PF17837">
    <property type="entry name" value="4PPT_N"/>
    <property type="match status" value="1"/>
</dbReference>
<dbReference type="GO" id="GO:0016740">
    <property type="term" value="F:transferase activity"/>
    <property type="evidence" value="ECO:0007669"/>
    <property type="project" value="UniProtKB-KW"/>
</dbReference>
<gene>
    <name evidence="14" type="ORF">HCU74_14015</name>
</gene>
<evidence type="ECO:0000256" key="11">
    <source>
        <dbReference type="ARBA" id="ARBA00049191"/>
    </source>
</evidence>
<keyword evidence="15" id="KW-1185">Reference proteome</keyword>
<feature type="domain" description="4'-phosphopantetheinyl transferase" evidence="12">
    <location>
        <begin position="119"/>
        <end position="203"/>
    </location>
</feature>
<keyword evidence="7" id="KW-0259">Enterobactin biosynthesis</keyword>
<evidence type="ECO:0000259" key="13">
    <source>
        <dbReference type="Pfam" id="PF17837"/>
    </source>
</evidence>
<evidence type="ECO:0000256" key="8">
    <source>
        <dbReference type="ARBA" id="ARBA00029894"/>
    </source>
</evidence>
<dbReference type="PANTHER" id="PTHR38096">
    <property type="entry name" value="ENTEROBACTIN SYNTHASE COMPONENT D"/>
    <property type="match status" value="1"/>
</dbReference>
<reference evidence="14 15" key="1">
    <citation type="submission" date="2020-04" db="EMBL/GenBank/DDBJ databases">
        <authorList>
            <person name="Yoon J."/>
        </authorList>
    </citation>
    <scope>NUCLEOTIDE SEQUENCE [LARGE SCALE GENOMIC DNA]</scope>
    <source>
        <strain evidence="14 15">KMU-166</strain>
    </source>
</reference>
<dbReference type="PANTHER" id="PTHR38096:SF1">
    <property type="entry name" value="ENTEROBACTIN SYNTHASE COMPONENT D"/>
    <property type="match status" value="1"/>
</dbReference>
<comment type="similarity">
    <text evidence="3">Belongs to the P-Pant transferase superfamily. EntD family.</text>
</comment>
<feature type="domain" description="4'-phosphopantetheinyl transferase N-terminal" evidence="13">
    <location>
        <begin position="49"/>
        <end position="111"/>
    </location>
</feature>
<proteinExistence type="inferred from homology"/>
<comment type="subunit">
    <text evidence="4">EntB, EntD, EntE, and EntF form a multienzyme complex called enterobactin synthase.</text>
</comment>
<name>A0ABX1GJF5_9GAMM</name>